<accession>A0A9Q4PWS7</accession>
<comment type="caution">
    <text evidence="2">The sequence shown here is derived from an EMBL/GenBank/DDBJ whole genome shotgun (WGS) entry which is preliminary data.</text>
</comment>
<evidence type="ECO:0000259" key="1">
    <source>
        <dbReference type="Pfam" id="PF02627"/>
    </source>
</evidence>
<dbReference type="EMBL" id="JAKELO010000002">
    <property type="protein sequence ID" value="MDE4908979.1"/>
    <property type="molecule type" value="Genomic_DNA"/>
</dbReference>
<dbReference type="InterPro" id="IPR004675">
    <property type="entry name" value="AhpD_core"/>
</dbReference>
<dbReference type="Pfam" id="PF02627">
    <property type="entry name" value="CMD"/>
    <property type="match status" value="1"/>
</dbReference>
<dbReference type="Gene3D" id="1.20.1290.10">
    <property type="entry name" value="AhpD-like"/>
    <property type="match status" value="1"/>
</dbReference>
<organism evidence="2 3">
    <name type="scientific">Methanogenium marinum</name>
    <dbReference type="NCBI Taxonomy" id="348610"/>
    <lineage>
        <taxon>Archaea</taxon>
        <taxon>Methanobacteriati</taxon>
        <taxon>Methanobacteriota</taxon>
        <taxon>Stenosarchaea group</taxon>
        <taxon>Methanomicrobia</taxon>
        <taxon>Methanomicrobiales</taxon>
        <taxon>Methanomicrobiaceae</taxon>
        <taxon>Methanogenium</taxon>
    </lineage>
</organism>
<sequence length="153" mass="16585">MAHTVDFEDTLQEILKRGTETAAKDWLEGIQEEYDSVPLIYQKMSKKPEVLLSHLMFKDAITETSSIDPKMIELISIAVGAALNCNHCVEYHMSAALKKGATKDEILEVVLIAGSLAQAAVLADAYRIIDTGTTNGCGASCEVNGVKLKKNGE</sequence>
<dbReference type="NCBIfam" id="TIGR00778">
    <property type="entry name" value="ahpD_dom"/>
    <property type="match status" value="1"/>
</dbReference>
<reference evidence="2" key="1">
    <citation type="submission" date="2022-01" db="EMBL/GenBank/DDBJ databases">
        <title>Draft genome of Methanogenium marinum DSM 15558.</title>
        <authorList>
            <person name="Chen S.-C."/>
            <person name="You Y.-T."/>
        </authorList>
    </citation>
    <scope>NUCLEOTIDE SEQUENCE</scope>
    <source>
        <strain evidence="2">DSM 15558</strain>
    </source>
</reference>
<feature type="domain" description="Carboxymuconolactone decarboxylase-like" evidence="1">
    <location>
        <begin position="58"/>
        <end position="129"/>
    </location>
</feature>
<name>A0A9Q4PWS7_9EURY</name>
<evidence type="ECO:0000313" key="3">
    <source>
        <dbReference type="Proteomes" id="UP001143747"/>
    </source>
</evidence>
<dbReference type="GO" id="GO:0051920">
    <property type="term" value="F:peroxiredoxin activity"/>
    <property type="evidence" value="ECO:0007669"/>
    <property type="project" value="InterPro"/>
</dbReference>
<evidence type="ECO:0000313" key="2">
    <source>
        <dbReference type="EMBL" id="MDE4908979.1"/>
    </source>
</evidence>
<dbReference type="Proteomes" id="UP001143747">
    <property type="component" value="Unassembled WGS sequence"/>
</dbReference>
<proteinExistence type="predicted"/>
<dbReference type="PANTHER" id="PTHR33930">
    <property type="entry name" value="ALKYL HYDROPEROXIDE REDUCTASE AHPD"/>
    <property type="match status" value="1"/>
</dbReference>
<dbReference type="AlphaFoldDB" id="A0A9Q4PWS7"/>
<dbReference type="InterPro" id="IPR003779">
    <property type="entry name" value="CMD-like"/>
</dbReference>
<gene>
    <name evidence="2" type="ORF">L0665_10205</name>
</gene>
<dbReference type="PANTHER" id="PTHR33930:SF8">
    <property type="entry name" value="4-CARBOXYMUCONOLACTONE DECARBOXYLASE"/>
    <property type="match status" value="1"/>
</dbReference>
<dbReference type="InterPro" id="IPR029032">
    <property type="entry name" value="AhpD-like"/>
</dbReference>
<keyword evidence="3" id="KW-1185">Reference proteome</keyword>
<dbReference type="SUPFAM" id="SSF69118">
    <property type="entry name" value="AhpD-like"/>
    <property type="match status" value="1"/>
</dbReference>
<dbReference type="RefSeq" id="WP_274925588.1">
    <property type="nucleotide sequence ID" value="NZ_JAKELO010000002.1"/>
</dbReference>
<protein>
    <submittedName>
        <fullName evidence="2">Carboxymuconolactone decarboxylase family protein</fullName>
    </submittedName>
</protein>